<dbReference type="RefSeq" id="WP_184573998.1">
    <property type="nucleotide sequence ID" value="NZ_JACHJL010000010.1"/>
</dbReference>
<dbReference type="EMBL" id="JACHJL010000010">
    <property type="protein sequence ID" value="MBB5937228.1"/>
    <property type="molecule type" value="Genomic_DNA"/>
</dbReference>
<comment type="caution">
    <text evidence="2">The sequence shown here is derived from an EMBL/GenBank/DDBJ whole genome shotgun (WGS) entry which is preliminary data.</text>
</comment>
<dbReference type="SUPFAM" id="SSF158745">
    <property type="entry name" value="LanC-like"/>
    <property type="match status" value="1"/>
</dbReference>
<proteinExistence type="predicted"/>
<dbReference type="Gene3D" id="1.50.10.20">
    <property type="match status" value="1"/>
</dbReference>
<reference evidence="2 3" key="1">
    <citation type="submission" date="2020-08" db="EMBL/GenBank/DDBJ databases">
        <title>Genomic Encyclopedia of Type Strains, Phase III (KMG-III): the genomes of soil and plant-associated and newly described type strains.</title>
        <authorList>
            <person name="Whitman W."/>
        </authorList>
    </citation>
    <scope>NUCLEOTIDE SEQUENCE [LARGE SCALE GENOMIC DNA]</scope>
    <source>
        <strain evidence="2 3">CECT 8305</strain>
    </source>
</reference>
<accession>A0A7W9QCG0</accession>
<sequence length="408" mass="42591">MTTTDLRARAAQRALEIARDLRDPETITAALTPRAAHTLCYGLAGTALLHACLAEAEPGSTATATAHWDAAARHLGTAPADGIYTGPGALAASLIIGTGYLPPHDPHHALLPRATTWLAARAIALADHHHRRAAHQQATPWAIYDVIKGLTGIGRVLLAAHHRGHHHQAQPGLHAALTALTHLTLTPQGQRPGWWLPAELHPSTVRAPASGAATTGLAHGIAGPLALLATAHPAGHTVAGQVEAVHTAAQWLLTWRSPNLTWPPHISGDALARDEQPAGTPRGRTTAWCYGVPGITTALATAHQALAKPELHQTAHAAMRALAERPAIHWDTEGSALCHGTAGVLQCARRLPCPAVTDRAAPTTVDAPPRRRTPGFLTGRTGTALALADLAGILPAPPDAWDSLLLLS</sequence>
<feature type="binding site" evidence="1">
    <location>
        <position position="339"/>
    </location>
    <ligand>
        <name>Zn(2+)</name>
        <dbReference type="ChEBI" id="CHEBI:29105"/>
    </ligand>
</feature>
<dbReference type="GO" id="GO:0046872">
    <property type="term" value="F:metal ion binding"/>
    <property type="evidence" value="ECO:0007669"/>
    <property type="project" value="UniProtKB-KW"/>
</dbReference>
<evidence type="ECO:0000313" key="2">
    <source>
        <dbReference type="EMBL" id="MBB5937228.1"/>
    </source>
</evidence>
<protein>
    <recommendedName>
        <fullName evidence="4">Lanthionine synthetase</fullName>
    </recommendedName>
</protein>
<dbReference type="SMART" id="SM01260">
    <property type="entry name" value="LANC_like"/>
    <property type="match status" value="1"/>
</dbReference>
<feature type="binding site" evidence="1">
    <location>
        <position position="338"/>
    </location>
    <ligand>
        <name>Zn(2+)</name>
        <dbReference type="ChEBI" id="CHEBI:29105"/>
    </ligand>
</feature>
<gene>
    <name evidence="2" type="ORF">FHS42_004307</name>
</gene>
<feature type="binding site" evidence="1">
    <location>
        <position position="289"/>
    </location>
    <ligand>
        <name>Zn(2+)</name>
        <dbReference type="ChEBI" id="CHEBI:29105"/>
    </ligand>
</feature>
<name>A0A7W9QCG0_9ACTN</name>
<keyword evidence="3" id="KW-1185">Reference proteome</keyword>
<dbReference type="Pfam" id="PF05147">
    <property type="entry name" value="LANC_like"/>
    <property type="match status" value="1"/>
</dbReference>
<keyword evidence="1" id="KW-0862">Zinc</keyword>
<organism evidence="2 3">
    <name type="scientific">Streptomyces zagrosensis</name>
    <dbReference type="NCBI Taxonomy" id="1042984"/>
    <lineage>
        <taxon>Bacteria</taxon>
        <taxon>Bacillati</taxon>
        <taxon>Actinomycetota</taxon>
        <taxon>Actinomycetes</taxon>
        <taxon>Kitasatosporales</taxon>
        <taxon>Streptomycetaceae</taxon>
        <taxon>Streptomyces</taxon>
    </lineage>
</organism>
<keyword evidence="1" id="KW-0479">Metal-binding</keyword>
<evidence type="ECO:0008006" key="4">
    <source>
        <dbReference type="Google" id="ProtNLM"/>
    </source>
</evidence>
<dbReference type="PRINTS" id="PR01955">
    <property type="entry name" value="LANCFRANKIA"/>
</dbReference>
<dbReference type="GO" id="GO:0031179">
    <property type="term" value="P:peptide modification"/>
    <property type="evidence" value="ECO:0007669"/>
    <property type="project" value="InterPro"/>
</dbReference>
<evidence type="ECO:0000313" key="3">
    <source>
        <dbReference type="Proteomes" id="UP000588098"/>
    </source>
</evidence>
<dbReference type="PRINTS" id="PR01950">
    <property type="entry name" value="LANCSUPER"/>
</dbReference>
<dbReference type="AlphaFoldDB" id="A0A7W9QCG0"/>
<dbReference type="Proteomes" id="UP000588098">
    <property type="component" value="Unassembled WGS sequence"/>
</dbReference>
<evidence type="ECO:0000256" key="1">
    <source>
        <dbReference type="PIRSR" id="PIRSR607822-1"/>
    </source>
</evidence>
<dbReference type="InterPro" id="IPR007822">
    <property type="entry name" value="LANC-like"/>
</dbReference>